<sequence>MAKSKEKSRSISIFLHKEKVRSIYSCLKEDEGNVYEYSEDLNNELGLEGKIFIGRTTSGMQPGWTEDLNKMSDKEIVLDPNISNRAVVIIKCNNRFFSITFGYGRGMLNMNSVVRNFGLKVAVNVLDDDKLSKLSMLDVSDASMVNNTAQPISPLNINQMNIDLNTNIFKSIAGTPLKDNIGTSVNGSDSLLIKGKIDFNNIKSYLEEYYTIYSSNDYQKNGFGWIDNIQIEKDNEIKDKLDKKLIEAIQSESDKVIIQPNIEVEIDSIEGYYLTGTGAKTDDIISDPIKYDYYFNNVKEYISKGKTDPVKKLHNNKIFVRYLNGEKEIVSSVYHGIIFETVLNSEKYVLYSGDCYVINSDYYGRIIKNIKAIPHAQFSLPKFRYLKEKKNNMIKEREEDYNSRVSNASYILIDQKNFYTNVNNSSIEPCDLFGLEPKRFIHVKVGTESSNLSHLFNQAYVSAQTFASDSSFRSHIQNLLPIGSPDIIGPNNQNSDFEIVIAIVDKASRTIYEAIPFFSKVSLDNIARSIQTMGYRLSLLKIDVEVVDEL</sequence>
<dbReference type="InterPro" id="IPR026487">
    <property type="entry name" value="CHP04141"/>
</dbReference>
<dbReference type="NCBIfam" id="TIGR04141">
    <property type="entry name" value="TIGR04141 family sporadically distributed protein"/>
    <property type="match status" value="1"/>
</dbReference>
<dbReference type="Pfam" id="PF19614">
    <property type="entry name" value="DUF6119"/>
    <property type="match status" value="1"/>
</dbReference>
<evidence type="ECO:0000313" key="1">
    <source>
        <dbReference type="EMBL" id="MBA5747000.1"/>
    </source>
</evidence>
<keyword evidence="2" id="KW-1185">Reference proteome</keyword>
<evidence type="ECO:0000313" key="2">
    <source>
        <dbReference type="Proteomes" id="UP000540056"/>
    </source>
</evidence>
<accession>A0ABR5ZZ28</accession>
<organism evidence="1 2">
    <name type="scientific">Aerococcus urinaeequi</name>
    <dbReference type="NCBI Taxonomy" id="51665"/>
    <lineage>
        <taxon>Bacteria</taxon>
        <taxon>Bacillati</taxon>
        <taxon>Bacillota</taxon>
        <taxon>Bacilli</taxon>
        <taxon>Lactobacillales</taxon>
        <taxon>Aerococcaceae</taxon>
        <taxon>Aerococcus</taxon>
    </lineage>
</organism>
<protein>
    <submittedName>
        <fullName evidence="1">TIGR04141 family sporadically distributed protein</fullName>
    </submittedName>
</protein>
<proteinExistence type="predicted"/>
<gene>
    <name evidence="1" type="ORF">H3232_07360</name>
</gene>
<dbReference type="Proteomes" id="UP000540056">
    <property type="component" value="Unassembled WGS sequence"/>
</dbReference>
<comment type="caution">
    <text evidence="1">The sequence shown here is derived from an EMBL/GenBank/DDBJ whole genome shotgun (WGS) entry which is preliminary data.</text>
</comment>
<dbReference type="RefSeq" id="WP_182023538.1">
    <property type="nucleotide sequence ID" value="NZ_JACGAM010000012.1"/>
</dbReference>
<dbReference type="EMBL" id="JACGAN010000011">
    <property type="protein sequence ID" value="MBA5747000.1"/>
    <property type="molecule type" value="Genomic_DNA"/>
</dbReference>
<name>A0ABR5ZZ28_9LACT</name>
<reference evidence="1 2" key="1">
    <citation type="submission" date="2020-07" db="EMBL/GenBank/DDBJ databases">
        <title>Draft Genome Sequences of Lactobacillales Isolated from the International Space Station.</title>
        <authorList>
            <person name="Bharadwaj A.R."/>
            <person name="Singh N.K."/>
            <person name="Wood J.M."/>
            <person name="Debieu M."/>
            <person name="O'Hara N.B."/>
            <person name="Karouia F."/>
            <person name="Mason C.E."/>
            <person name="Venkateswaran K."/>
        </authorList>
    </citation>
    <scope>NUCLEOTIDE SEQUENCE [LARGE SCALE GENOMIC DNA]</scope>
    <source>
        <strain evidence="1 2">151250015-1-258-55</strain>
    </source>
</reference>